<keyword evidence="3" id="KW-1185">Reference proteome</keyword>
<dbReference type="OrthoDB" id="287041at2759"/>
<reference evidence="3" key="1">
    <citation type="submission" date="2018-01" db="EMBL/GenBank/DDBJ databases">
        <authorList>
            <person name="Alioto T."/>
            <person name="Alioto T."/>
        </authorList>
    </citation>
    <scope>NUCLEOTIDE SEQUENCE [LARGE SCALE GENOMIC DNA]</scope>
</reference>
<evidence type="ECO:0000259" key="1">
    <source>
        <dbReference type="PROSITE" id="PS50969"/>
    </source>
</evidence>
<dbReference type="Proteomes" id="UP000268350">
    <property type="component" value="Unassembled WGS sequence"/>
</dbReference>
<feature type="non-terminal residue" evidence="2">
    <location>
        <position position="1"/>
    </location>
</feature>
<evidence type="ECO:0000313" key="2">
    <source>
        <dbReference type="EMBL" id="SPP86923.1"/>
    </source>
</evidence>
<evidence type="ECO:0000313" key="3">
    <source>
        <dbReference type="Proteomes" id="UP000268350"/>
    </source>
</evidence>
<organism evidence="2 3">
    <name type="scientific">Drosophila guanche</name>
    <name type="common">Fruit fly</name>
    <dbReference type="NCBI Taxonomy" id="7266"/>
    <lineage>
        <taxon>Eukaryota</taxon>
        <taxon>Metazoa</taxon>
        <taxon>Ecdysozoa</taxon>
        <taxon>Arthropoda</taxon>
        <taxon>Hexapoda</taxon>
        <taxon>Insecta</taxon>
        <taxon>Pterygota</taxon>
        <taxon>Neoptera</taxon>
        <taxon>Endopterygota</taxon>
        <taxon>Diptera</taxon>
        <taxon>Brachycera</taxon>
        <taxon>Muscomorpha</taxon>
        <taxon>Ephydroidea</taxon>
        <taxon>Drosophilidae</taxon>
        <taxon>Drosophila</taxon>
        <taxon>Sophophora</taxon>
    </lineage>
</organism>
<dbReference type="SUPFAM" id="SSF56784">
    <property type="entry name" value="HAD-like"/>
    <property type="match status" value="1"/>
</dbReference>
<proteinExistence type="predicted"/>
<protein>
    <submittedName>
        <fullName evidence="2">Blast:Mitochondrial import inner membrane translocase subunit TIM50-B</fullName>
    </submittedName>
</protein>
<feature type="domain" description="FCP1 homology" evidence="1">
    <location>
        <begin position="1"/>
        <end position="54"/>
    </location>
</feature>
<dbReference type="STRING" id="7266.A0A3B0K0R4"/>
<dbReference type="AlphaFoldDB" id="A0A3B0K0R4"/>
<dbReference type="EMBL" id="OUUW01000012">
    <property type="protein sequence ID" value="SPP86923.1"/>
    <property type="molecule type" value="Genomic_DNA"/>
</dbReference>
<name>A0A3B0K0R4_DROGU</name>
<dbReference type="InterPro" id="IPR004274">
    <property type="entry name" value="FCP1_dom"/>
</dbReference>
<dbReference type="Pfam" id="PF03031">
    <property type="entry name" value="NIF"/>
    <property type="match status" value="1"/>
</dbReference>
<dbReference type="PROSITE" id="PS50969">
    <property type="entry name" value="FCP1"/>
    <property type="match status" value="1"/>
</dbReference>
<gene>
    <name evidence="2" type="ORF">DGUA_6G009225</name>
</gene>
<dbReference type="Gene3D" id="3.40.50.1000">
    <property type="entry name" value="HAD superfamily/HAD-like"/>
    <property type="match status" value="1"/>
</dbReference>
<sequence length="115" mass="13713">NLDNLSRDLKREVVVDWDKNSTKMHPRNIFSIPRWLGNDDDTTLFGLVSFLSVLGISETEDVREPLHYYSQLEDPVVKFRENQQRLSDEMFSEELEKSNKLQPLVKNWTRWFLNN</sequence>
<dbReference type="InterPro" id="IPR036412">
    <property type="entry name" value="HAD-like_sf"/>
</dbReference>
<accession>A0A3B0K0R4</accession>
<dbReference type="OMA" id="RAPDISC"/>
<dbReference type="InterPro" id="IPR023214">
    <property type="entry name" value="HAD_sf"/>
</dbReference>